<evidence type="ECO:0000256" key="6">
    <source>
        <dbReference type="ARBA" id="ARBA00023242"/>
    </source>
</evidence>
<feature type="region of interest" description="Disordered" evidence="8">
    <location>
        <begin position="14"/>
        <end position="80"/>
    </location>
</feature>
<keyword evidence="5" id="KW-0804">Transcription</keyword>
<dbReference type="PROSITE" id="PS50089">
    <property type="entry name" value="ZF_RING_2"/>
    <property type="match status" value="1"/>
</dbReference>
<proteinExistence type="inferred from homology"/>
<gene>
    <name evidence="11" type="ORF">QN277_015545</name>
</gene>
<dbReference type="SMART" id="SM00558">
    <property type="entry name" value="JmjC"/>
    <property type="match status" value="1"/>
</dbReference>
<dbReference type="Pfam" id="PF10497">
    <property type="entry name" value="zf-4CXXC_R1"/>
    <property type="match status" value="1"/>
</dbReference>
<dbReference type="GO" id="GO:0008270">
    <property type="term" value="F:zinc ion binding"/>
    <property type="evidence" value="ECO:0007669"/>
    <property type="project" value="UniProtKB-KW"/>
</dbReference>
<evidence type="ECO:0000256" key="7">
    <source>
        <dbReference type="PROSITE-ProRule" id="PRU00175"/>
    </source>
</evidence>
<feature type="domain" description="JmjC" evidence="10">
    <location>
        <begin position="1275"/>
        <end position="1688"/>
    </location>
</feature>
<evidence type="ECO:0000313" key="12">
    <source>
        <dbReference type="Proteomes" id="UP001293593"/>
    </source>
</evidence>
<feature type="compositionally biased region" description="Basic residues" evidence="8">
    <location>
        <begin position="426"/>
        <end position="435"/>
    </location>
</feature>
<sequence>MDERLSCKKHYLCNERGMENPSGGTGLSSDEREWNRPKVERNSENGLAGSVSDGVRENGGPNIIQETARPLLGVKGEGMNPDVEKMGIGSPGGGEQVQVGEFAAQILSDGGKFEAGNSESGNQDAVLSHQGDADQPWSRESTVGNGGGVADAGQEEHVSMGRAHVCENDAVGPPAVCEDGNLGCLKELGSKEEGGHLKVSQKRRVLDVEEGPERLSATSNEEGDEILSHWLKRCQSKSSKNKNKQRTGGETMELNEQTVNGDETADTHGKNNALSVEIIASDVETMELNGQTVNGDESADTHGKNNALSVEIIASDVRVGSLENHCQPEVLKSGKKRGRPKGSKNKIKSNLCAIDADAGGIKMPKTCDRPKESISGRKIIPSHRNSNSVDTKALKKLGRPKGSKNKMRSSASNVGVADIEAPEKRGRPKGAKNKQRSVVCVGNADVDDIVTPKKRGRPNGSNNKKGMVVCVSNKGAIDIGTPKKRGRPRGSKMKMLGIACASNVSAGDIENPKKSIVKYGQPRKSRNKKKKLGDQTDDETCGEVMFVHKVCDKTIGLIGLGNNLANIVGVQSQRATHVSDGNEDMPSKGSGDGEVQNENNHVNIKHDQPKGNIERKEHLTRKFSGESNEEMLDISLAIPENAIITAEVEGDKEFTIGRSSKSGSGNNGDKADNRWGRLNSFSDKEKETVRSFNSEVERCDHAAEIVGRTSAEASCRNGFDGQEVKHGKQSLKKKRLCIERYQLKSSRGKAPTTAAVVDESESVEVKYKSRRNERSNNKRVQSLQNEKKILSGRLIKYSRDPGNKKMKTKWLKCGPGSIRTRSRGRLRKLSNHIVETSGSSIQKRCSERLRKLSIRGLDSSGLIVDSRRKKGLRGVMCHQCWRSDRSGVVICGNCKRKRYCYECVTKWYPDKTREEIEFSCPFCLGNCNCRLCLKEAVSAESASVESDTDINLQKLLYLLKKILPLLQHIQQEQRSEIEIESSLLGSLLTEENIMQSQIDDDDRVYCDNCNTSIVNLHRSCPNPSCSYDLCLTCCMELRNGLHCGRADISSELSWKANINGSIPCPPKSKGGCGTTILSLRRLFKANWVDELVENAGELTIKYEPPNVDSTKGCLLCHNFRIDTEQDFVRQAASRENCHDNFLFCPNAMHMGDKEFKHFQMHWISGEPVIVRNAFEKGRGLSWDPMVMWRAFRGAKRILKEEATAVKAIDCLDWCEVEISILQFFKGYLEGRRYKNGWPEMLKLKDWPPSNAFEECFPRHGAEFIAMLPFSDYTHPKSGILNLTTKLPIVLKPDLGPKTYIAYGSLEELGRGDSVTKLHCDISDAVNILTHTAEVKIPPQQRKAIKKLQKKHEAEDICALYGWKNEGLDSFTKKPKRCRLDVSTDLKTPRKEDIIVGDSNVIKSQVSEEENMNEQRNMSGDFGPSRAYMAASTLKHAASPKSQKKDCEWMHGDVKHVVKKCSLSHDGHYEGISSPELMLSKTFTKDSYEKEKTSASVNQDNLTNFTEQSESKGRCMCAEESPNAIIPNFENDCDSSCAGICSEVKNDKIESLRNDTKTAKSFLENDVVSDAQYGSAVWDIFRRQDVPKLTEYLKKHCREFRHVDNLPVKSIIHPIHDQTLYLNERHKKQLKEEFGIEPWTFEQFLGEAVFIPAGCPHQVRNRQSCIKVALDFVSPENVQECFRLTDEFRLLPKNHRSKEDKLEIKKMALYAADAAIAEAMKLMQRI</sequence>
<organism evidence="11 12">
    <name type="scientific">Acacia crassicarpa</name>
    <name type="common">northern wattle</name>
    <dbReference type="NCBI Taxonomy" id="499986"/>
    <lineage>
        <taxon>Eukaryota</taxon>
        <taxon>Viridiplantae</taxon>
        <taxon>Streptophyta</taxon>
        <taxon>Embryophyta</taxon>
        <taxon>Tracheophyta</taxon>
        <taxon>Spermatophyta</taxon>
        <taxon>Magnoliopsida</taxon>
        <taxon>eudicotyledons</taxon>
        <taxon>Gunneridae</taxon>
        <taxon>Pentapetalae</taxon>
        <taxon>rosids</taxon>
        <taxon>fabids</taxon>
        <taxon>Fabales</taxon>
        <taxon>Fabaceae</taxon>
        <taxon>Caesalpinioideae</taxon>
        <taxon>mimosoid clade</taxon>
        <taxon>Acacieae</taxon>
        <taxon>Acacia</taxon>
    </lineage>
</organism>
<protein>
    <submittedName>
        <fullName evidence="11">Uncharacterized protein</fullName>
    </submittedName>
</protein>
<keyword evidence="4" id="KW-0805">Transcription regulation</keyword>
<evidence type="ECO:0000259" key="10">
    <source>
        <dbReference type="PROSITE" id="PS51184"/>
    </source>
</evidence>
<evidence type="ECO:0000256" key="4">
    <source>
        <dbReference type="ARBA" id="ARBA00023015"/>
    </source>
</evidence>
<dbReference type="InterPro" id="IPR017956">
    <property type="entry name" value="AT_hook_DNA-bd_motif"/>
</dbReference>
<evidence type="ECO:0000256" key="3">
    <source>
        <dbReference type="ARBA" id="ARBA00022723"/>
    </source>
</evidence>
<keyword evidence="7" id="KW-0862">Zinc</keyword>
<dbReference type="PANTHER" id="PTHR12549">
    <property type="entry name" value="JMJC DOMAIN-CONTAINING HISTONE DEMETHYLATION PROTEIN"/>
    <property type="match status" value="1"/>
</dbReference>
<dbReference type="SMART" id="SM00384">
    <property type="entry name" value="AT_hook"/>
    <property type="match status" value="5"/>
</dbReference>
<evidence type="ECO:0000256" key="2">
    <source>
        <dbReference type="ARBA" id="ARBA00006801"/>
    </source>
</evidence>
<accession>A0AAE1MRA5</accession>
<comment type="similarity">
    <text evidence="2">Belongs to the JARID1 histone demethylase family.</text>
</comment>
<dbReference type="InterPro" id="IPR003347">
    <property type="entry name" value="JmjC_dom"/>
</dbReference>
<feature type="compositionally biased region" description="Basic residues" evidence="8">
    <location>
        <begin position="394"/>
        <end position="407"/>
    </location>
</feature>
<keyword evidence="12" id="KW-1185">Reference proteome</keyword>
<feature type="compositionally biased region" description="Low complexity" evidence="8">
    <location>
        <begin position="657"/>
        <end position="668"/>
    </location>
</feature>
<evidence type="ECO:0000256" key="8">
    <source>
        <dbReference type="SAM" id="MobiDB-lite"/>
    </source>
</evidence>
<dbReference type="GO" id="GO:0031490">
    <property type="term" value="F:chromatin DNA binding"/>
    <property type="evidence" value="ECO:0007669"/>
    <property type="project" value="TreeGrafter"/>
</dbReference>
<feature type="domain" description="RING-type" evidence="9">
    <location>
        <begin position="877"/>
        <end position="923"/>
    </location>
</feature>
<dbReference type="GO" id="GO:0003712">
    <property type="term" value="F:transcription coregulator activity"/>
    <property type="evidence" value="ECO:0007669"/>
    <property type="project" value="TreeGrafter"/>
</dbReference>
<dbReference type="Gene3D" id="2.60.120.650">
    <property type="entry name" value="Cupin"/>
    <property type="match status" value="2"/>
</dbReference>
<feature type="region of interest" description="Disordered" evidence="8">
    <location>
        <begin position="363"/>
        <end position="436"/>
    </location>
</feature>
<evidence type="ECO:0000256" key="1">
    <source>
        <dbReference type="ARBA" id="ARBA00004123"/>
    </source>
</evidence>
<dbReference type="GO" id="GO:0006357">
    <property type="term" value="P:regulation of transcription by RNA polymerase II"/>
    <property type="evidence" value="ECO:0007669"/>
    <property type="project" value="TreeGrafter"/>
</dbReference>
<dbReference type="GO" id="GO:0032454">
    <property type="term" value="F:histone H3K9 demethylase activity"/>
    <property type="evidence" value="ECO:0007669"/>
    <property type="project" value="InterPro"/>
</dbReference>
<dbReference type="Proteomes" id="UP001293593">
    <property type="component" value="Unassembled WGS sequence"/>
</dbReference>
<keyword evidence="7" id="KW-0863">Zinc-finger</keyword>
<keyword evidence="3" id="KW-0479">Metal-binding</keyword>
<dbReference type="InterPro" id="IPR018866">
    <property type="entry name" value="Znf-4CXXC_R1"/>
</dbReference>
<feature type="compositionally biased region" description="Basic residues" evidence="8">
    <location>
        <begin position="521"/>
        <end position="531"/>
    </location>
</feature>
<keyword evidence="6" id="KW-0539">Nucleus</keyword>
<feature type="compositionally biased region" description="Basic and acidic residues" evidence="8">
    <location>
        <begin position="365"/>
        <end position="375"/>
    </location>
</feature>
<feature type="region of interest" description="Disordered" evidence="8">
    <location>
        <begin position="655"/>
        <end position="679"/>
    </location>
</feature>
<dbReference type="FunFam" id="2.60.120.650:FF:000033">
    <property type="entry name" value="Transcription factor jumonji (JmjC) domain-containing protein"/>
    <property type="match status" value="1"/>
</dbReference>
<feature type="compositionally biased region" description="Basic and acidic residues" evidence="8">
    <location>
        <begin position="29"/>
        <end position="43"/>
    </location>
</feature>
<dbReference type="Pfam" id="PF02373">
    <property type="entry name" value="JmjC"/>
    <property type="match status" value="1"/>
</dbReference>
<comment type="caution">
    <text evidence="11">The sequence shown here is derived from an EMBL/GenBank/DDBJ whole genome shotgun (WGS) entry which is preliminary data.</text>
</comment>
<dbReference type="EMBL" id="JAWXYG010000003">
    <property type="protein sequence ID" value="KAK4277567.1"/>
    <property type="molecule type" value="Genomic_DNA"/>
</dbReference>
<dbReference type="GO" id="GO:0000785">
    <property type="term" value="C:chromatin"/>
    <property type="evidence" value="ECO:0007669"/>
    <property type="project" value="TreeGrafter"/>
</dbReference>
<name>A0AAE1MRA5_9FABA</name>
<comment type="subcellular location">
    <subcellularLocation>
        <location evidence="1">Nucleus</location>
    </subcellularLocation>
</comment>
<dbReference type="PROSITE" id="PS51184">
    <property type="entry name" value="JMJC"/>
    <property type="match status" value="1"/>
</dbReference>
<evidence type="ECO:0000256" key="5">
    <source>
        <dbReference type="ARBA" id="ARBA00023163"/>
    </source>
</evidence>
<feature type="region of interest" description="Disordered" evidence="8">
    <location>
        <begin position="111"/>
        <end position="152"/>
    </location>
</feature>
<feature type="region of interest" description="Disordered" evidence="8">
    <location>
        <begin position="513"/>
        <end position="536"/>
    </location>
</feature>
<dbReference type="PANTHER" id="PTHR12549:SF38">
    <property type="entry name" value="JMJC DOMAIN-CONTAINING HISTONE DEMETHYLASE 2, ISOFORM A"/>
    <property type="match status" value="1"/>
</dbReference>
<dbReference type="GO" id="GO:0000118">
    <property type="term" value="C:histone deacetylase complex"/>
    <property type="evidence" value="ECO:0007669"/>
    <property type="project" value="TreeGrafter"/>
</dbReference>
<reference evidence="11" key="1">
    <citation type="submission" date="2023-10" db="EMBL/GenBank/DDBJ databases">
        <title>Chromosome-level genome of the transformable northern wattle, Acacia crassicarpa.</title>
        <authorList>
            <person name="Massaro I."/>
            <person name="Sinha N.R."/>
            <person name="Poethig S."/>
            <person name="Leichty A.R."/>
        </authorList>
    </citation>
    <scope>NUCLEOTIDE SEQUENCE</scope>
    <source>
        <strain evidence="11">Acra3RX</strain>
        <tissue evidence="11">Leaf</tissue>
    </source>
</reference>
<dbReference type="InterPro" id="IPR001841">
    <property type="entry name" value="Znf_RING"/>
</dbReference>
<evidence type="ECO:0000313" key="11">
    <source>
        <dbReference type="EMBL" id="KAK4277567.1"/>
    </source>
</evidence>
<dbReference type="SUPFAM" id="SSF51197">
    <property type="entry name" value="Clavaminate synthase-like"/>
    <property type="match status" value="1"/>
</dbReference>
<dbReference type="InterPro" id="IPR045109">
    <property type="entry name" value="LSDs-like"/>
</dbReference>
<evidence type="ECO:0000259" key="9">
    <source>
        <dbReference type="PROSITE" id="PS50089"/>
    </source>
</evidence>